<feature type="domain" description="C2H2-type" evidence="9">
    <location>
        <begin position="109"/>
        <end position="140"/>
    </location>
</feature>
<sequence length="218" mass="25371">MYITVGIFLAKTIANAVAVHAKSRDAVCSPKKQYYDLVGGNQETIVVDNVDDADDNDVDDNDDSMFKCKICKNIFRYRSWLHKHSVVHSTIVSTVNCVEHIKTHHDTSYKNPRYLKCGNKFANKRELRYQDNRVHSGNKPYKCHCNMAFHAPNRLYRHRREMSHQRSMSRTIMKEKTKEKNEVDSSVSSGYAYRGNHFKKTRRTLYLRGGVEISRCTM</sequence>
<dbReference type="GO" id="GO:0000981">
    <property type="term" value="F:DNA-binding transcription factor activity, RNA polymerase II-specific"/>
    <property type="evidence" value="ECO:0007669"/>
    <property type="project" value="TreeGrafter"/>
</dbReference>
<dbReference type="AlphaFoldDB" id="A0A6G0W147"/>
<evidence type="ECO:0000256" key="3">
    <source>
        <dbReference type="ARBA" id="ARBA00022737"/>
    </source>
</evidence>
<evidence type="ECO:0000256" key="2">
    <source>
        <dbReference type="ARBA" id="ARBA00022723"/>
    </source>
</evidence>
<evidence type="ECO:0000256" key="6">
    <source>
        <dbReference type="ARBA" id="ARBA00023242"/>
    </source>
</evidence>
<dbReference type="SUPFAM" id="SSF57667">
    <property type="entry name" value="beta-beta-alpha zinc fingers"/>
    <property type="match status" value="1"/>
</dbReference>
<accession>A0A6G0W147</accession>
<evidence type="ECO:0000259" key="9">
    <source>
        <dbReference type="PROSITE" id="PS50157"/>
    </source>
</evidence>
<evidence type="ECO:0000313" key="11">
    <source>
        <dbReference type="Proteomes" id="UP000478052"/>
    </source>
</evidence>
<keyword evidence="6" id="KW-0539">Nucleus</keyword>
<keyword evidence="5" id="KW-0862">Zinc</keyword>
<evidence type="ECO:0000256" key="8">
    <source>
        <dbReference type="SAM" id="MobiDB-lite"/>
    </source>
</evidence>
<evidence type="ECO:0000256" key="5">
    <source>
        <dbReference type="ARBA" id="ARBA00022833"/>
    </source>
</evidence>
<feature type="domain" description="C2H2-type" evidence="9">
    <location>
        <begin position="66"/>
        <end position="89"/>
    </location>
</feature>
<dbReference type="PROSITE" id="PS50157">
    <property type="entry name" value="ZINC_FINGER_C2H2_2"/>
    <property type="match status" value="2"/>
</dbReference>
<evidence type="ECO:0000256" key="1">
    <source>
        <dbReference type="ARBA" id="ARBA00004123"/>
    </source>
</evidence>
<evidence type="ECO:0000256" key="4">
    <source>
        <dbReference type="ARBA" id="ARBA00022771"/>
    </source>
</evidence>
<dbReference type="Proteomes" id="UP000478052">
    <property type="component" value="Unassembled WGS sequence"/>
</dbReference>
<organism evidence="10 11">
    <name type="scientific">Aphis craccivora</name>
    <name type="common">Cowpea aphid</name>
    <dbReference type="NCBI Taxonomy" id="307492"/>
    <lineage>
        <taxon>Eukaryota</taxon>
        <taxon>Metazoa</taxon>
        <taxon>Ecdysozoa</taxon>
        <taxon>Arthropoda</taxon>
        <taxon>Hexapoda</taxon>
        <taxon>Insecta</taxon>
        <taxon>Pterygota</taxon>
        <taxon>Neoptera</taxon>
        <taxon>Paraneoptera</taxon>
        <taxon>Hemiptera</taxon>
        <taxon>Sternorrhyncha</taxon>
        <taxon>Aphidomorpha</taxon>
        <taxon>Aphidoidea</taxon>
        <taxon>Aphididae</taxon>
        <taxon>Aphidini</taxon>
        <taxon>Aphis</taxon>
        <taxon>Aphis</taxon>
    </lineage>
</organism>
<reference evidence="10 11" key="1">
    <citation type="submission" date="2019-08" db="EMBL/GenBank/DDBJ databases">
        <title>Whole genome of Aphis craccivora.</title>
        <authorList>
            <person name="Voronova N.V."/>
            <person name="Shulinski R.S."/>
            <person name="Bandarenka Y.V."/>
            <person name="Zhorov D.G."/>
            <person name="Warner D."/>
        </authorList>
    </citation>
    <scope>NUCLEOTIDE SEQUENCE [LARGE SCALE GENOMIC DNA]</scope>
    <source>
        <strain evidence="10">180601</strain>
        <tissue evidence="10">Whole Body</tissue>
    </source>
</reference>
<dbReference type="GO" id="GO:0005634">
    <property type="term" value="C:nucleus"/>
    <property type="evidence" value="ECO:0007669"/>
    <property type="project" value="UniProtKB-SubCell"/>
</dbReference>
<dbReference type="GO" id="GO:0008270">
    <property type="term" value="F:zinc ion binding"/>
    <property type="evidence" value="ECO:0007669"/>
    <property type="project" value="UniProtKB-KW"/>
</dbReference>
<feature type="region of interest" description="Disordered" evidence="8">
    <location>
        <begin position="161"/>
        <end position="183"/>
    </location>
</feature>
<dbReference type="InterPro" id="IPR036236">
    <property type="entry name" value="Znf_C2H2_sf"/>
</dbReference>
<keyword evidence="4 7" id="KW-0863">Zinc-finger</keyword>
<keyword evidence="11" id="KW-1185">Reference proteome</keyword>
<evidence type="ECO:0000256" key="7">
    <source>
        <dbReference type="PROSITE-ProRule" id="PRU00042"/>
    </source>
</evidence>
<dbReference type="EMBL" id="VUJU01010478">
    <property type="protein sequence ID" value="KAF0714185.1"/>
    <property type="molecule type" value="Genomic_DNA"/>
</dbReference>
<dbReference type="InterPro" id="IPR013087">
    <property type="entry name" value="Znf_C2H2_type"/>
</dbReference>
<evidence type="ECO:0000313" key="10">
    <source>
        <dbReference type="EMBL" id="KAF0714185.1"/>
    </source>
</evidence>
<dbReference type="Gene3D" id="3.30.160.60">
    <property type="entry name" value="Classic Zinc Finger"/>
    <property type="match status" value="1"/>
</dbReference>
<gene>
    <name evidence="10" type="ORF">FWK35_00029994</name>
</gene>
<comment type="caution">
    <text evidence="10">The sequence shown here is derived from an EMBL/GenBank/DDBJ whole genome shotgun (WGS) entry which is preliminary data.</text>
</comment>
<feature type="compositionally biased region" description="Basic and acidic residues" evidence="8">
    <location>
        <begin position="172"/>
        <end position="183"/>
    </location>
</feature>
<protein>
    <submittedName>
        <fullName evidence="10">Longitudinals lacking protein, isoforms H/M/V-like isoform X2</fullName>
    </submittedName>
</protein>
<proteinExistence type="predicted"/>
<dbReference type="PROSITE" id="PS00028">
    <property type="entry name" value="ZINC_FINGER_C2H2_1"/>
    <property type="match status" value="1"/>
</dbReference>
<dbReference type="PANTHER" id="PTHR24394:SF44">
    <property type="entry name" value="ZINC FINGER PROTEIN 271-LIKE"/>
    <property type="match status" value="1"/>
</dbReference>
<comment type="subcellular location">
    <subcellularLocation>
        <location evidence="1">Nucleus</location>
    </subcellularLocation>
</comment>
<name>A0A6G0W147_APHCR</name>
<keyword evidence="3" id="KW-0677">Repeat</keyword>
<keyword evidence="2" id="KW-0479">Metal-binding</keyword>
<dbReference type="PANTHER" id="PTHR24394">
    <property type="entry name" value="ZINC FINGER PROTEIN"/>
    <property type="match status" value="1"/>
</dbReference>